<keyword evidence="2" id="KW-1185">Reference proteome</keyword>
<dbReference type="Pfam" id="PF19539">
    <property type="entry name" value="DUF6063"/>
    <property type="match status" value="1"/>
</dbReference>
<sequence>MHYEDQKVIKAFRIYSQLLAEGMGEKDVLKHYIIDDDVRGLVDQFAEEVQSTVFIAGDYIYMLPKATASVFHISNESIKRDYLPSKSLNSDIYLMYVATIILFGEFYDGYQSMNPTRDFMDLDHWLNAISERIFSLKEYDIEQLKELEKEYEYNWIDIINKWDPLDDLKENVKTQDARTQSRISFLNITKNFLLAQGLIKELGNDEIELTEKAKIIIQRYYMEYEFNRGLLDFMYQVDRKREED</sequence>
<comment type="caution">
    <text evidence="1">The sequence shown here is derived from an EMBL/GenBank/DDBJ whole genome shotgun (WGS) entry which is preliminary data.</text>
</comment>
<dbReference type="EMBL" id="SMGQ01000012">
    <property type="protein sequence ID" value="TCK93162.1"/>
    <property type="molecule type" value="Genomic_DNA"/>
</dbReference>
<dbReference type="RefSeq" id="WP_132282078.1">
    <property type="nucleotide sequence ID" value="NZ_SMGQ01000012.1"/>
</dbReference>
<proteinExistence type="predicted"/>
<evidence type="ECO:0008006" key="3">
    <source>
        <dbReference type="Google" id="ProtNLM"/>
    </source>
</evidence>
<evidence type="ECO:0000313" key="2">
    <source>
        <dbReference type="Proteomes" id="UP000294545"/>
    </source>
</evidence>
<gene>
    <name evidence="1" type="ORF">EDC19_1349</name>
</gene>
<dbReference type="Proteomes" id="UP000294545">
    <property type="component" value="Unassembled WGS sequence"/>
</dbReference>
<name>A0A4R1MMP3_9FIRM</name>
<evidence type="ECO:0000313" key="1">
    <source>
        <dbReference type="EMBL" id="TCK93162.1"/>
    </source>
</evidence>
<protein>
    <recommendedName>
        <fullName evidence="3">Non-ribosomal peptide synthetase module</fullName>
    </recommendedName>
</protein>
<reference evidence="1 2" key="1">
    <citation type="submission" date="2019-03" db="EMBL/GenBank/DDBJ databases">
        <title>Genomic Encyclopedia of Type Strains, Phase IV (KMG-IV): sequencing the most valuable type-strain genomes for metagenomic binning, comparative biology and taxonomic classification.</title>
        <authorList>
            <person name="Goeker M."/>
        </authorList>
    </citation>
    <scope>NUCLEOTIDE SEQUENCE [LARGE SCALE GENOMIC DNA]</scope>
    <source>
        <strain evidence="1 2">DSM 24176</strain>
    </source>
</reference>
<accession>A0A4R1MMP3</accession>
<organism evidence="1 2">
    <name type="scientific">Natranaerovirga hydrolytica</name>
    <dbReference type="NCBI Taxonomy" id="680378"/>
    <lineage>
        <taxon>Bacteria</taxon>
        <taxon>Bacillati</taxon>
        <taxon>Bacillota</taxon>
        <taxon>Clostridia</taxon>
        <taxon>Lachnospirales</taxon>
        <taxon>Natranaerovirgaceae</taxon>
        <taxon>Natranaerovirga</taxon>
    </lineage>
</organism>
<dbReference type="OrthoDB" id="1888255at2"/>
<dbReference type="AlphaFoldDB" id="A0A4R1MMP3"/>
<dbReference type="InterPro" id="IPR045707">
    <property type="entry name" value="DUF6063"/>
</dbReference>